<dbReference type="STRING" id="319939.SAMN05216263_104117"/>
<dbReference type="InterPro" id="IPR001638">
    <property type="entry name" value="Solute-binding_3/MltF_N"/>
</dbReference>
<dbReference type="SUPFAM" id="SSF53850">
    <property type="entry name" value="Periplasmic binding protein-like II"/>
    <property type="match status" value="1"/>
</dbReference>
<evidence type="ECO:0000313" key="1">
    <source>
        <dbReference type="EMBL" id="MWK59566.1"/>
    </source>
</evidence>
<reference evidence="1 2" key="1">
    <citation type="submission" date="2019-12" db="EMBL/GenBank/DDBJ databases">
        <title>Draft genome sequence of Pseudomonas otitidis recovered from a chicken carcass.</title>
        <authorList>
            <person name="Vieira T.R."/>
            <person name="Oliviera E.F.C."/>
            <person name="Silva N.M.V."/>
            <person name="Sambrano G.E."/>
            <person name="Cibulski S.P."/>
            <person name="Cardoso M.R.I."/>
        </authorList>
    </citation>
    <scope>NUCLEOTIDE SEQUENCE [LARGE SCALE GENOMIC DNA]</scope>
    <source>
        <strain evidence="1 2">25_K</strain>
    </source>
</reference>
<comment type="caution">
    <text evidence="1">The sequence shown here is derived from an EMBL/GenBank/DDBJ whole genome shotgun (WGS) entry which is preliminary data.</text>
</comment>
<accession>A0A1I0TEL9</accession>
<organism evidence="1 2">
    <name type="scientific">Metapseudomonas otitidis</name>
    <dbReference type="NCBI Taxonomy" id="319939"/>
    <lineage>
        <taxon>Bacteria</taxon>
        <taxon>Pseudomonadati</taxon>
        <taxon>Pseudomonadota</taxon>
        <taxon>Gammaproteobacteria</taxon>
        <taxon>Pseudomonadales</taxon>
        <taxon>Pseudomonadaceae</taxon>
        <taxon>Metapseudomonas</taxon>
    </lineage>
</organism>
<dbReference type="Proteomes" id="UP000461288">
    <property type="component" value="Unassembled WGS sequence"/>
</dbReference>
<dbReference type="SMART" id="SM00062">
    <property type="entry name" value="PBPb"/>
    <property type="match status" value="1"/>
</dbReference>
<dbReference type="RefSeq" id="WP_082078198.1">
    <property type="nucleotide sequence ID" value="NZ_BQIA01000019.1"/>
</dbReference>
<name>A0A1I0TEL9_9GAMM</name>
<dbReference type="EMBL" id="WTFN01000103">
    <property type="protein sequence ID" value="MWK59566.1"/>
    <property type="molecule type" value="Genomic_DNA"/>
</dbReference>
<dbReference type="AlphaFoldDB" id="A0A1I0TEL9"/>
<protein>
    <submittedName>
        <fullName evidence="1">Transporter substrate-binding domain-containing protein</fullName>
    </submittedName>
</protein>
<proteinExistence type="predicted"/>
<gene>
    <name evidence="1" type="ORF">GO594_26570</name>
</gene>
<sequence>MAFARVRRKDGRQRIGGRKGLLAALALFASLEPALAAEVVKVGGAHFPPYVIKPESEAATGLLPELLEALNQAQADYRFVMLPTAIPRRFRDFQSGRIDMAVFENPGWGWQDIEAARIDMGLEDAEVFVAHKRDSRGQDYFRSLDGKRLALYSGYHYGFAGFDADPEYLMREFNAMLTYSHDSNLLMVLRDRADIALVTRSYLGMYLERNPDVAGQFLVSDRVDQYYRHYALLRPGAPITPERFARLLETLRADGSLERIFGRYRIRVSPASVDNSAAGRGRD</sequence>
<dbReference type="Gene3D" id="3.40.190.10">
    <property type="entry name" value="Periplasmic binding protein-like II"/>
    <property type="match status" value="2"/>
</dbReference>
<evidence type="ECO:0000313" key="2">
    <source>
        <dbReference type="Proteomes" id="UP000461288"/>
    </source>
</evidence>